<sequence length="317" mass="35410">MQAPQTPTNVTYIPNSSQWVLKNAAEEAYLIQAAWPLTWKSQTCDDKDIPVFYVLDGNAYFFSAVEAARRCSMVSTSANAIIVGISYPHSEFVFHSRRNFDLTPPSATYTPPRDADGKEHPADHGGATAFLDFLINTVRTFIFSDAFPQLQIGKEVLIGHSYGGLCTLHALFTSVTPFQVFTAISPSIWWNDKFILTEQEEFLKKDIPVSSGQIAPKATVLFAYGTYEQDPCRRSDWGEGEYQKHLELARERSMGKNTEVMAASLKGSGRFENVELRVYQQEDHLSVAVCGINWAVSRILDPERLPTPSKSHATVES</sequence>
<gene>
    <name evidence="3" type="ORF">Z518_11137</name>
</gene>
<keyword evidence="4" id="KW-1185">Reference proteome</keyword>
<proteinExistence type="inferred from homology"/>
<organism evidence="3 4">
    <name type="scientific">Rhinocladiella mackenziei CBS 650.93</name>
    <dbReference type="NCBI Taxonomy" id="1442369"/>
    <lineage>
        <taxon>Eukaryota</taxon>
        <taxon>Fungi</taxon>
        <taxon>Dikarya</taxon>
        <taxon>Ascomycota</taxon>
        <taxon>Pezizomycotina</taxon>
        <taxon>Eurotiomycetes</taxon>
        <taxon>Chaetothyriomycetidae</taxon>
        <taxon>Chaetothyriales</taxon>
        <taxon>Herpotrichiellaceae</taxon>
        <taxon>Rhinocladiella</taxon>
    </lineage>
</organism>
<dbReference type="AlphaFoldDB" id="A0A0D2ISI1"/>
<keyword evidence="2" id="KW-0378">Hydrolase</keyword>
<dbReference type="InterPro" id="IPR029058">
    <property type="entry name" value="AB_hydrolase_fold"/>
</dbReference>
<evidence type="ECO:0008006" key="5">
    <source>
        <dbReference type="Google" id="ProtNLM"/>
    </source>
</evidence>
<comment type="similarity">
    <text evidence="1">Belongs to the esterase D family.</text>
</comment>
<dbReference type="Pfam" id="PF00756">
    <property type="entry name" value="Esterase"/>
    <property type="match status" value="1"/>
</dbReference>
<evidence type="ECO:0000313" key="4">
    <source>
        <dbReference type="Proteomes" id="UP000053617"/>
    </source>
</evidence>
<dbReference type="EMBL" id="KN847485">
    <property type="protein sequence ID" value="KIW99724.1"/>
    <property type="molecule type" value="Genomic_DNA"/>
</dbReference>
<protein>
    <recommendedName>
        <fullName evidence="5">Siderophore esterase IroE-like protein</fullName>
    </recommendedName>
</protein>
<dbReference type="Gene3D" id="3.40.50.1820">
    <property type="entry name" value="alpha/beta hydrolase"/>
    <property type="match status" value="1"/>
</dbReference>
<dbReference type="GO" id="GO:0016788">
    <property type="term" value="F:hydrolase activity, acting on ester bonds"/>
    <property type="evidence" value="ECO:0007669"/>
    <property type="project" value="TreeGrafter"/>
</dbReference>
<dbReference type="SUPFAM" id="SSF53474">
    <property type="entry name" value="alpha/beta-Hydrolases"/>
    <property type="match status" value="1"/>
</dbReference>
<dbReference type="InterPro" id="IPR000801">
    <property type="entry name" value="Esterase-like"/>
</dbReference>
<dbReference type="VEuPathDB" id="FungiDB:Z518_11137"/>
<evidence type="ECO:0000256" key="2">
    <source>
        <dbReference type="ARBA" id="ARBA00022801"/>
    </source>
</evidence>
<dbReference type="PANTHER" id="PTHR40841:SF2">
    <property type="entry name" value="SIDEROPHORE-DEGRADING ESTERASE (EUROFUNG)"/>
    <property type="match status" value="1"/>
</dbReference>
<dbReference type="HOGENOM" id="CLU_039834_3_0_1"/>
<accession>A0A0D2ISI1</accession>
<dbReference type="Proteomes" id="UP000053617">
    <property type="component" value="Unassembled WGS sequence"/>
</dbReference>
<dbReference type="GeneID" id="25299208"/>
<name>A0A0D2ISI1_9EURO</name>
<dbReference type="RefSeq" id="XP_013266861.1">
    <property type="nucleotide sequence ID" value="XM_013411407.1"/>
</dbReference>
<reference evidence="3 4" key="1">
    <citation type="submission" date="2015-01" db="EMBL/GenBank/DDBJ databases">
        <title>The Genome Sequence of Rhinocladiella mackenzie CBS 650.93.</title>
        <authorList>
            <consortium name="The Broad Institute Genomics Platform"/>
            <person name="Cuomo C."/>
            <person name="de Hoog S."/>
            <person name="Gorbushina A."/>
            <person name="Stielow B."/>
            <person name="Teixiera M."/>
            <person name="Abouelleil A."/>
            <person name="Chapman S.B."/>
            <person name="Priest M."/>
            <person name="Young S.K."/>
            <person name="Wortman J."/>
            <person name="Nusbaum C."/>
            <person name="Birren B."/>
        </authorList>
    </citation>
    <scope>NUCLEOTIDE SEQUENCE [LARGE SCALE GENOMIC DNA]</scope>
    <source>
        <strain evidence="3 4">CBS 650.93</strain>
    </source>
</reference>
<dbReference type="OrthoDB" id="446683at2759"/>
<dbReference type="InterPro" id="IPR052558">
    <property type="entry name" value="Siderophore_Hydrolase_D"/>
</dbReference>
<dbReference type="PANTHER" id="PTHR40841">
    <property type="entry name" value="SIDEROPHORE TRIACETYLFUSARININE C ESTERASE"/>
    <property type="match status" value="1"/>
</dbReference>
<evidence type="ECO:0000313" key="3">
    <source>
        <dbReference type="EMBL" id="KIW99724.1"/>
    </source>
</evidence>
<evidence type="ECO:0000256" key="1">
    <source>
        <dbReference type="ARBA" id="ARBA00005622"/>
    </source>
</evidence>